<feature type="region of interest" description="Disordered" evidence="1">
    <location>
        <begin position="1"/>
        <end position="50"/>
    </location>
</feature>
<comment type="caution">
    <text evidence="2">The sequence shown here is derived from an EMBL/GenBank/DDBJ whole genome shotgun (WGS) entry which is preliminary data.</text>
</comment>
<dbReference type="Proteomes" id="UP000297475">
    <property type="component" value="Unassembled WGS sequence"/>
</dbReference>
<feature type="compositionally biased region" description="Pro residues" evidence="1">
    <location>
        <begin position="1"/>
        <end position="39"/>
    </location>
</feature>
<reference evidence="2 3" key="1">
    <citation type="submission" date="2019-04" db="EMBL/GenBank/DDBJ databases">
        <title>Natronospirillum operosus gen. nov., sp. nov., a haloalkaliphilic satellite isolated from decaying biomass of laboratory culture of cyanobacterium Geitlerinema sp. and proposal of Natronospirillaceae fam. nov. and Saccharospirillaceae fam. nov.</title>
        <authorList>
            <person name="Kevbrin V."/>
            <person name="Boltyanskaya Y."/>
            <person name="Koziaeva V."/>
            <person name="Grouzdev D.S."/>
            <person name="Park M."/>
            <person name="Cho J."/>
        </authorList>
    </citation>
    <scope>NUCLEOTIDE SEQUENCE [LARGE SCALE GENOMIC DNA]</scope>
    <source>
        <strain evidence="2 3">G-116</strain>
    </source>
</reference>
<gene>
    <name evidence="2" type="ORF">E4656_08985</name>
</gene>
<evidence type="ECO:0000313" key="2">
    <source>
        <dbReference type="EMBL" id="TGG93186.1"/>
    </source>
</evidence>
<keyword evidence="3" id="KW-1185">Reference proteome</keyword>
<evidence type="ECO:0000256" key="1">
    <source>
        <dbReference type="SAM" id="MobiDB-lite"/>
    </source>
</evidence>
<evidence type="ECO:0000313" key="3">
    <source>
        <dbReference type="Proteomes" id="UP000297475"/>
    </source>
</evidence>
<organism evidence="2 3">
    <name type="scientific">Natronospirillum operosum</name>
    <dbReference type="NCBI Taxonomy" id="2759953"/>
    <lineage>
        <taxon>Bacteria</taxon>
        <taxon>Pseudomonadati</taxon>
        <taxon>Pseudomonadota</taxon>
        <taxon>Gammaproteobacteria</taxon>
        <taxon>Oceanospirillales</taxon>
        <taxon>Natronospirillaceae</taxon>
        <taxon>Natronospirillum</taxon>
    </lineage>
</organism>
<dbReference type="AlphaFoldDB" id="A0A4Z0WDH4"/>
<sequence>MLQPFPPPPPSFSPPPSPSPSPSPSPLPLPPPPPPPPPGGDQSPQSTLSQLPWLRGRIWPMPSSVLGSESLVSWHADSKMARHRVESARRAIRRGLKLTVGLSLIQQHPA</sequence>
<dbReference type="EMBL" id="SRMF01000003">
    <property type="protein sequence ID" value="TGG93186.1"/>
    <property type="molecule type" value="Genomic_DNA"/>
</dbReference>
<name>A0A4Z0WDH4_9GAMM</name>
<accession>A0A4Z0WDH4</accession>
<protein>
    <submittedName>
        <fullName evidence="2">Uncharacterized protein</fullName>
    </submittedName>
</protein>
<proteinExistence type="predicted"/>